<keyword evidence="1" id="KW-0808">Transferase</keyword>
<dbReference type="InterPro" id="IPR029056">
    <property type="entry name" value="Ribokinase-like"/>
</dbReference>
<evidence type="ECO:0000256" key="2">
    <source>
        <dbReference type="ARBA" id="ARBA00022777"/>
    </source>
</evidence>
<sequence>MNGQNIHVSAMKVEVLNTTTAGDCFVGVLASSMNRGLSLEDAMKRATIGAAIACTRAGS</sequence>
<dbReference type="SUPFAM" id="SSF53613">
    <property type="entry name" value="Ribokinase-like"/>
    <property type="match status" value="1"/>
</dbReference>
<gene>
    <name evidence="4" type="ORF">GCM10008943_30980</name>
</gene>
<accession>A0ABN1GKJ8</accession>
<feature type="domain" description="Carbohydrate kinase PfkB" evidence="3">
    <location>
        <begin position="3"/>
        <end position="58"/>
    </location>
</feature>
<name>A0ABN1GKJ8_9HYPH</name>
<proteinExistence type="predicted"/>
<organism evidence="4 5">
    <name type="scientific">Paenochrobactrum glaciei</name>
    <dbReference type="NCBI Taxonomy" id="486407"/>
    <lineage>
        <taxon>Bacteria</taxon>
        <taxon>Pseudomonadati</taxon>
        <taxon>Pseudomonadota</taxon>
        <taxon>Alphaproteobacteria</taxon>
        <taxon>Hyphomicrobiales</taxon>
        <taxon>Brucellaceae</taxon>
        <taxon>Paenochrobactrum</taxon>
    </lineage>
</organism>
<keyword evidence="2" id="KW-0418">Kinase</keyword>
<dbReference type="Pfam" id="PF00294">
    <property type="entry name" value="PfkB"/>
    <property type="match status" value="1"/>
</dbReference>
<protein>
    <recommendedName>
        <fullName evidence="3">Carbohydrate kinase PfkB domain-containing protein</fullName>
    </recommendedName>
</protein>
<dbReference type="RefSeq" id="WP_343807647.1">
    <property type="nucleotide sequence ID" value="NZ_BAAADE010000011.1"/>
</dbReference>
<evidence type="ECO:0000256" key="1">
    <source>
        <dbReference type="ARBA" id="ARBA00022679"/>
    </source>
</evidence>
<evidence type="ECO:0000259" key="3">
    <source>
        <dbReference type="Pfam" id="PF00294"/>
    </source>
</evidence>
<comment type="caution">
    <text evidence="4">The sequence shown here is derived from an EMBL/GenBank/DDBJ whole genome shotgun (WGS) entry which is preliminary data.</text>
</comment>
<keyword evidence="5" id="KW-1185">Reference proteome</keyword>
<dbReference type="PANTHER" id="PTHR10584:SF166">
    <property type="entry name" value="RIBOKINASE"/>
    <property type="match status" value="1"/>
</dbReference>
<evidence type="ECO:0000313" key="5">
    <source>
        <dbReference type="Proteomes" id="UP001424441"/>
    </source>
</evidence>
<dbReference type="Proteomes" id="UP001424441">
    <property type="component" value="Unassembled WGS sequence"/>
</dbReference>
<dbReference type="PANTHER" id="PTHR10584">
    <property type="entry name" value="SUGAR KINASE"/>
    <property type="match status" value="1"/>
</dbReference>
<dbReference type="Gene3D" id="3.40.1190.20">
    <property type="match status" value="1"/>
</dbReference>
<evidence type="ECO:0000313" key="4">
    <source>
        <dbReference type="EMBL" id="GAA0613441.1"/>
    </source>
</evidence>
<dbReference type="EMBL" id="BAAADE010000011">
    <property type="protein sequence ID" value="GAA0613441.1"/>
    <property type="molecule type" value="Genomic_DNA"/>
</dbReference>
<dbReference type="InterPro" id="IPR011611">
    <property type="entry name" value="PfkB_dom"/>
</dbReference>
<reference evidence="4 5" key="1">
    <citation type="journal article" date="2019" name="Int. J. Syst. Evol. Microbiol.">
        <title>The Global Catalogue of Microorganisms (GCM) 10K type strain sequencing project: providing services to taxonomists for standard genome sequencing and annotation.</title>
        <authorList>
            <consortium name="The Broad Institute Genomics Platform"/>
            <consortium name="The Broad Institute Genome Sequencing Center for Infectious Disease"/>
            <person name="Wu L."/>
            <person name="Ma J."/>
        </authorList>
    </citation>
    <scope>NUCLEOTIDE SEQUENCE [LARGE SCALE GENOMIC DNA]</scope>
    <source>
        <strain evidence="4 5">JCM 15115</strain>
    </source>
</reference>